<organism evidence="2 3">
    <name type="scientific">Nocardioides bigeumensis</name>
    <dbReference type="NCBI Taxonomy" id="433657"/>
    <lineage>
        <taxon>Bacteria</taxon>
        <taxon>Bacillati</taxon>
        <taxon>Actinomycetota</taxon>
        <taxon>Actinomycetes</taxon>
        <taxon>Propionibacteriales</taxon>
        <taxon>Nocardioidaceae</taxon>
        <taxon>Nocardioides</taxon>
    </lineage>
</organism>
<dbReference type="RefSeq" id="WP_344303390.1">
    <property type="nucleotide sequence ID" value="NZ_BAAAQQ010000011.1"/>
</dbReference>
<evidence type="ECO:0000313" key="3">
    <source>
        <dbReference type="Proteomes" id="UP001500575"/>
    </source>
</evidence>
<reference evidence="2 3" key="1">
    <citation type="journal article" date="2019" name="Int. J. Syst. Evol. Microbiol.">
        <title>The Global Catalogue of Microorganisms (GCM) 10K type strain sequencing project: providing services to taxonomists for standard genome sequencing and annotation.</title>
        <authorList>
            <consortium name="The Broad Institute Genomics Platform"/>
            <consortium name="The Broad Institute Genome Sequencing Center for Infectious Disease"/>
            <person name="Wu L."/>
            <person name="Ma J."/>
        </authorList>
    </citation>
    <scope>NUCLEOTIDE SEQUENCE [LARGE SCALE GENOMIC DNA]</scope>
    <source>
        <strain evidence="2 3">JCM 16021</strain>
    </source>
</reference>
<comment type="caution">
    <text evidence="2">The sequence shown here is derived from an EMBL/GenBank/DDBJ whole genome shotgun (WGS) entry which is preliminary data.</text>
</comment>
<accession>A0ABN2YAK5</accession>
<protein>
    <submittedName>
        <fullName evidence="2">Uncharacterized protein</fullName>
    </submittedName>
</protein>
<name>A0ABN2YAK5_9ACTN</name>
<evidence type="ECO:0000256" key="1">
    <source>
        <dbReference type="SAM" id="MobiDB-lite"/>
    </source>
</evidence>
<dbReference type="Proteomes" id="UP001500575">
    <property type="component" value="Unassembled WGS sequence"/>
</dbReference>
<dbReference type="EMBL" id="BAAAQQ010000011">
    <property type="protein sequence ID" value="GAA2122885.1"/>
    <property type="molecule type" value="Genomic_DNA"/>
</dbReference>
<keyword evidence="3" id="KW-1185">Reference proteome</keyword>
<gene>
    <name evidence="2" type="ORF">GCM10009843_18250</name>
</gene>
<evidence type="ECO:0000313" key="2">
    <source>
        <dbReference type="EMBL" id="GAA2122885.1"/>
    </source>
</evidence>
<sequence>MGWVLLIVAVLFVAWAAYRYRGRNDRRAGPDATEGRHGNRGAYWTSGGGG</sequence>
<feature type="compositionally biased region" description="Basic and acidic residues" evidence="1">
    <location>
        <begin position="24"/>
        <end position="37"/>
    </location>
</feature>
<feature type="region of interest" description="Disordered" evidence="1">
    <location>
        <begin position="24"/>
        <end position="50"/>
    </location>
</feature>
<proteinExistence type="predicted"/>